<evidence type="ECO:0000256" key="1">
    <source>
        <dbReference type="ARBA" id="ARBA00022603"/>
    </source>
</evidence>
<protein>
    <submittedName>
        <fullName evidence="4">tRNA G18 (Ribose-2'-O)-methylase SpoU</fullName>
    </submittedName>
</protein>
<evidence type="ECO:0000259" key="3">
    <source>
        <dbReference type="Pfam" id="PF00588"/>
    </source>
</evidence>
<dbReference type="InterPro" id="IPR029028">
    <property type="entry name" value="Alpha/beta_knot_MTases"/>
</dbReference>
<dbReference type="SUPFAM" id="SSF55315">
    <property type="entry name" value="L30e-like"/>
    <property type="match status" value="1"/>
</dbReference>
<dbReference type="GO" id="GO:0006396">
    <property type="term" value="P:RNA processing"/>
    <property type="evidence" value="ECO:0007669"/>
    <property type="project" value="InterPro"/>
</dbReference>
<dbReference type="PANTHER" id="PTHR43191">
    <property type="entry name" value="RRNA METHYLTRANSFERASE 3"/>
    <property type="match status" value="1"/>
</dbReference>
<keyword evidence="2" id="KW-0808">Transferase</keyword>
<feature type="domain" description="tRNA/rRNA methyltransferase SpoU type" evidence="3">
    <location>
        <begin position="119"/>
        <end position="265"/>
    </location>
</feature>
<dbReference type="InterPro" id="IPR029026">
    <property type="entry name" value="tRNA_m1G_MTases_N"/>
</dbReference>
<comment type="caution">
    <text evidence="4">The sequence shown here is derived from an EMBL/GenBank/DDBJ whole genome shotgun (WGS) entry which is preliminary data.</text>
</comment>
<gene>
    <name evidence="4" type="ORF">B0I33_102343</name>
</gene>
<dbReference type="PANTHER" id="PTHR43191:SF12">
    <property type="entry name" value="RRNA METHYLASE"/>
    <property type="match status" value="1"/>
</dbReference>
<dbReference type="InterPro" id="IPR051259">
    <property type="entry name" value="rRNA_Methyltransferase"/>
</dbReference>
<dbReference type="InterPro" id="IPR029064">
    <property type="entry name" value="Ribosomal_eL30-like_sf"/>
</dbReference>
<reference evidence="4 5" key="1">
    <citation type="submission" date="2018-03" db="EMBL/GenBank/DDBJ databases">
        <title>Genomic Encyclopedia of Type Strains, Phase III (KMG-III): the genomes of soil and plant-associated and newly described type strains.</title>
        <authorList>
            <person name="Whitman W."/>
        </authorList>
    </citation>
    <scope>NUCLEOTIDE SEQUENCE [LARGE SCALE GENOMIC DNA]</scope>
    <source>
        <strain evidence="4 5">CGMCC 4.7125</strain>
    </source>
</reference>
<dbReference type="Pfam" id="PF00588">
    <property type="entry name" value="SpoU_methylase"/>
    <property type="match status" value="1"/>
</dbReference>
<dbReference type="CDD" id="cd18095">
    <property type="entry name" value="SpoU-like_rRNA-MTase"/>
    <property type="match status" value="1"/>
</dbReference>
<dbReference type="SUPFAM" id="SSF75217">
    <property type="entry name" value="alpha/beta knot"/>
    <property type="match status" value="1"/>
</dbReference>
<keyword evidence="1 4" id="KW-0489">Methyltransferase</keyword>
<dbReference type="GO" id="GO:0003723">
    <property type="term" value="F:RNA binding"/>
    <property type="evidence" value="ECO:0007669"/>
    <property type="project" value="InterPro"/>
</dbReference>
<dbReference type="Proteomes" id="UP000238362">
    <property type="component" value="Unassembled WGS sequence"/>
</dbReference>
<dbReference type="GO" id="GO:0008173">
    <property type="term" value="F:RNA methyltransferase activity"/>
    <property type="evidence" value="ECO:0007669"/>
    <property type="project" value="InterPro"/>
</dbReference>
<dbReference type="Gene3D" id="3.40.1280.10">
    <property type="match status" value="1"/>
</dbReference>
<evidence type="ECO:0000313" key="5">
    <source>
        <dbReference type="Proteomes" id="UP000238362"/>
    </source>
</evidence>
<accession>A0A2T0M0U6</accession>
<name>A0A2T0M0U6_9PSEU</name>
<organism evidence="4 5">
    <name type="scientific">Prauserella shujinwangii</name>
    <dbReference type="NCBI Taxonomy" id="1453103"/>
    <lineage>
        <taxon>Bacteria</taxon>
        <taxon>Bacillati</taxon>
        <taxon>Actinomycetota</taxon>
        <taxon>Actinomycetes</taxon>
        <taxon>Pseudonocardiales</taxon>
        <taxon>Pseudonocardiaceae</taxon>
        <taxon>Prauserella</taxon>
    </lineage>
</organism>
<dbReference type="InterPro" id="IPR001537">
    <property type="entry name" value="SpoU_MeTrfase"/>
</dbReference>
<evidence type="ECO:0000313" key="4">
    <source>
        <dbReference type="EMBL" id="PRX50224.1"/>
    </source>
</evidence>
<dbReference type="EMBL" id="PVNH01000002">
    <property type="protein sequence ID" value="PRX50224.1"/>
    <property type="molecule type" value="Genomic_DNA"/>
</dbReference>
<dbReference type="GO" id="GO:0032259">
    <property type="term" value="P:methylation"/>
    <property type="evidence" value="ECO:0007669"/>
    <property type="project" value="UniProtKB-KW"/>
</dbReference>
<keyword evidence="5" id="KW-1185">Reference proteome</keyword>
<proteinExistence type="predicted"/>
<sequence length="271" mass="28449">MALIYTDDEADERLDDFRDLTTADRRPDRPGGRGLVIAEGTVVVRRLLASPYPVRALLGVERRLRELEGDLAGLAVPAYVTSADVMARVVGFHLNRGVLAVADRAPRSTPEQVLEGARVVAVLEGVGDHENLGALFRNAAALGVDGVLLGPGCADPLYRRSVRVSMGNVLRVPFAPLPDWPAGLDLLRSGGFRVAALTPRPDAVDLCELSGPAEAEGDRVALLFGSEGHGLSDGALAAADLAVRIPMAGGVDSLNVATAAAVAFYEMGRRG</sequence>
<evidence type="ECO:0000256" key="2">
    <source>
        <dbReference type="ARBA" id="ARBA00022679"/>
    </source>
</evidence>
<dbReference type="AlphaFoldDB" id="A0A2T0M0U6"/>